<sequence>MNSDESIKVILRFYEAIEKLIETGQIRGKQTFTNKYGINRRNFIFVEKNPQSNMFQIAWLGHLIRDYNVSSEWLMTGEGQMFNKNED</sequence>
<reference evidence="1" key="1">
    <citation type="submission" date="2019-08" db="EMBL/GenBank/DDBJ databases">
        <authorList>
            <person name="Kucharzyk K."/>
            <person name="Murdoch R.W."/>
            <person name="Higgins S."/>
            <person name="Loffler F."/>
        </authorList>
    </citation>
    <scope>NUCLEOTIDE SEQUENCE</scope>
</reference>
<proteinExistence type="predicted"/>
<dbReference type="Gene3D" id="1.10.260.40">
    <property type="entry name" value="lambda repressor-like DNA-binding domains"/>
    <property type="match status" value="1"/>
</dbReference>
<protein>
    <submittedName>
        <fullName evidence="1">Uncharacterized protein</fullName>
    </submittedName>
</protein>
<dbReference type="EMBL" id="VSSQ01000298">
    <property type="protein sequence ID" value="MPL90213.1"/>
    <property type="molecule type" value="Genomic_DNA"/>
</dbReference>
<dbReference type="AlphaFoldDB" id="A0A644VHX3"/>
<organism evidence="1">
    <name type="scientific">bioreactor metagenome</name>
    <dbReference type="NCBI Taxonomy" id="1076179"/>
    <lineage>
        <taxon>unclassified sequences</taxon>
        <taxon>metagenomes</taxon>
        <taxon>ecological metagenomes</taxon>
    </lineage>
</organism>
<evidence type="ECO:0000313" key="1">
    <source>
        <dbReference type="EMBL" id="MPL90213.1"/>
    </source>
</evidence>
<gene>
    <name evidence="1" type="ORF">SDC9_36260</name>
</gene>
<dbReference type="InterPro" id="IPR010982">
    <property type="entry name" value="Lambda_DNA-bd_dom_sf"/>
</dbReference>
<dbReference type="GO" id="GO:0003677">
    <property type="term" value="F:DNA binding"/>
    <property type="evidence" value="ECO:0007669"/>
    <property type="project" value="InterPro"/>
</dbReference>
<accession>A0A644VHX3</accession>
<comment type="caution">
    <text evidence="1">The sequence shown here is derived from an EMBL/GenBank/DDBJ whole genome shotgun (WGS) entry which is preliminary data.</text>
</comment>
<name>A0A644VHX3_9ZZZZ</name>